<proteinExistence type="predicted"/>
<organism evidence="3 4">
    <name type="scientific">Lysinibacillus sphaericus OT4b.31</name>
    <dbReference type="NCBI Taxonomy" id="1285586"/>
    <lineage>
        <taxon>Bacteria</taxon>
        <taxon>Bacillati</taxon>
        <taxon>Bacillota</taxon>
        <taxon>Bacilli</taxon>
        <taxon>Bacillales</taxon>
        <taxon>Bacillaceae</taxon>
        <taxon>Lysinibacillus</taxon>
    </lineage>
</organism>
<evidence type="ECO:0000313" key="3">
    <source>
        <dbReference type="EMBL" id="EON73321.1"/>
    </source>
</evidence>
<dbReference type="AlphaFoldDB" id="R7ZGZ1"/>
<reference evidence="3 4" key="1">
    <citation type="submission" date="2013-04" db="EMBL/GenBank/DDBJ databases">
        <title>Draft genome of the heavy metal tolerant bacterium Lysinibacillus sphaericus strain OT4b.31.</title>
        <authorList>
            <person name="Pena-Montenegro T.D."/>
            <person name="Dussan J."/>
        </authorList>
    </citation>
    <scope>NUCLEOTIDE SEQUENCE [LARGE SCALE GENOMIC DNA]</scope>
    <source>
        <strain evidence="3 4">OT4b.31</strain>
    </source>
</reference>
<gene>
    <name evidence="3" type="ORF">H131_07578</name>
</gene>
<keyword evidence="1" id="KW-0175">Coiled coil</keyword>
<protein>
    <recommendedName>
        <fullName evidence="5">RNA polymerase subunit sigma</fullName>
    </recommendedName>
</protein>
<name>R7ZGZ1_LYSSH</name>
<accession>R7ZGZ1</accession>
<evidence type="ECO:0000256" key="1">
    <source>
        <dbReference type="SAM" id="Coils"/>
    </source>
</evidence>
<dbReference type="Proteomes" id="UP000013911">
    <property type="component" value="Unassembled WGS sequence"/>
</dbReference>
<evidence type="ECO:0000313" key="4">
    <source>
        <dbReference type="Proteomes" id="UP000013911"/>
    </source>
</evidence>
<feature type="region of interest" description="Disordered" evidence="2">
    <location>
        <begin position="59"/>
        <end position="102"/>
    </location>
</feature>
<comment type="caution">
    <text evidence="3">The sequence shown here is derived from an EMBL/GenBank/DDBJ whole genome shotgun (WGS) entry which is preliminary data.</text>
</comment>
<dbReference type="PATRIC" id="fig|1285586.5.peg.1537"/>
<dbReference type="HOGENOM" id="CLU_169649_0_1_9"/>
<sequence length="102" mass="11361">MSLKGVELQIAIPKTFEAGKMADQAQQQTLAQQAHANEALKKELERKQKVVNTSEGMVEISEEEEAGGEYIKGTRKKKKNSNENPEKQAQHPFKGNFVDFSG</sequence>
<dbReference type="eggNOG" id="ENOG5033IFA">
    <property type="taxonomic scope" value="Bacteria"/>
</dbReference>
<evidence type="ECO:0008006" key="5">
    <source>
        <dbReference type="Google" id="ProtNLM"/>
    </source>
</evidence>
<evidence type="ECO:0000256" key="2">
    <source>
        <dbReference type="SAM" id="MobiDB-lite"/>
    </source>
</evidence>
<feature type="compositionally biased region" description="Basic and acidic residues" evidence="2">
    <location>
        <begin position="80"/>
        <end position="89"/>
    </location>
</feature>
<dbReference type="RefSeq" id="WP_010858469.1">
    <property type="nucleotide sequence ID" value="NZ_KB933398.1"/>
</dbReference>
<feature type="coiled-coil region" evidence="1">
    <location>
        <begin position="30"/>
        <end position="57"/>
    </location>
</feature>
<dbReference type="EMBL" id="AQPX01000013">
    <property type="protein sequence ID" value="EON73321.1"/>
    <property type="molecule type" value="Genomic_DNA"/>
</dbReference>